<keyword evidence="2" id="KW-1185">Reference proteome</keyword>
<dbReference type="Pfam" id="PF06028">
    <property type="entry name" value="DUF915"/>
    <property type="match status" value="1"/>
</dbReference>
<keyword evidence="1" id="KW-0378">Hydrolase</keyword>
<protein>
    <submittedName>
        <fullName evidence="1">Alpha/beta hydrolase</fullName>
    </submittedName>
</protein>
<dbReference type="RefSeq" id="WP_252443483.1">
    <property type="nucleotide sequence ID" value="NZ_JAMWYK010000004.1"/>
</dbReference>
<name>A0ABT0ZQU9_9LACO</name>
<comment type="caution">
    <text evidence="1">The sequence shown here is derived from an EMBL/GenBank/DDBJ whole genome shotgun (WGS) entry which is preliminary data.</text>
</comment>
<dbReference type="Proteomes" id="UP001523234">
    <property type="component" value="Unassembled WGS sequence"/>
</dbReference>
<accession>A0ABT0ZQU9</accession>
<gene>
    <name evidence="1" type="ORF">NFX39_04590</name>
</gene>
<dbReference type="InterPro" id="IPR029058">
    <property type="entry name" value="AB_hydrolase_fold"/>
</dbReference>
<proteinExistence type="predicted"/>
<organism evidence="1 2">
    <name type="scientific">Fructobacillus apis</name>
    <dbReference type="NCBI Taxonomy" id="2935017"/>
    <lineage>
        <taxon>Bacteria</taxon>
        <taxon>Bacillati</taxon>
        <taxon>Bacillota</taxon>
        <taxon>Bacilli</taxon>
        <taxon>Lactobacillales</taxon>
        <taxon>Lactobacillaceae</taxon>
        <taxon>Fructobacillus</taxon>
    </lineage>
</organism>
<evidence type="ECO:0000313" key="2">
    <source>
        <dbReference type="Proteomes" id="UP001523234"/>
    </source>
</evidence>
<reference evidence="1 2" key="1">
    <citation type="submission" date="2022-06" db="EMBL/GenBank/DDBJ databases">
        <title>Fructobacillus taiwanensis sp. nov., isolated from the honeybee.</title>
        <authorList>
            <person name="Chen Y.-S."/>
            <person name="Wang L.-T."/>
            <person name="Lee Y.-S."/>
            <person name="Chang Y.-C."/>
            <person name="Wu H.-C."/>
            <person name="Liao C.-Y."/>
            <person name="Chen W.-H."/>
            <person name="Deng J.-N."/>
            <person name="Wang Y.-H."/>
        </authorList>
    </citation>
    <scope>NUCLEOTIDE SEQUENCE [LARGE SCALE GENOMIC DNA]</scope>
    <source>
        <strain evidence="1 2">W13</strain>
    </source>
</reference>
<dbReference type="GO" id="GO:0016787">
    <property type="term" value="F:hydrolase activity"/>
    <property type="evidence" value="ECO:0007669"/>
    <property type="project" value="UniProtKB-KW"/>
</dbReference>
<sequence length="259" mass="28893">MFFLARQNKQSTGPKPTEATVFFHGYGSSRNAEKSMSQYLVAKGVSNRRINVTVSKDGQVDFSGKAQAGDKNPVYLVQFVDNQNTDFAKTNRWVTAIMTQLHQQGIQTVNLIGHSMGNMAIVYYLKSHVQPSNQLPTVKREIDIAGHFNGLNREEAAFSDLNENGQPTQETASYQAMAGLENYYKNNPTKVLNIYGNRTGSTQSDSTVPNNSSKSLKSFVFSPSTYQERLISGKNAQHSKLHENKEVDELLVKFLTDKL</sequence>
<dbReference type="SUPFAM" id="SSF53474">
    <property type="entry name" value="alpha/beta-Hydrolases"/>
    <property type="match status" value="1"/>
</dbReference>
<dbReference type="InterPro" id="IPR010315">
    <property type="entry name" value="DUF915_hydro-like"/>
</dbReference>
<dbReference type="Gene3D" id="3.40.50.1820">
    <property type="entry name" value="alpha/beta hydrolase"/>
    <property type="match status" value="1"/>
</dbReference>
<dbReference type="EMBL" id="JAMWYK010000004">
    <property type="protein sequence ID" value="MCO0832369.1"/>
    <property type="molecule type" value="Genomic_DNA"/>
</dbReference>
<evidence type="ECO:0000313" key="1">
    <source>
        <dbReference type="EMBL" id="MCO0832369.1"/>
    </source>
</evidence>